<accession>A0A8J4A5T3</accession>
<name>A0A8J4A5T3_9ACTN</name>
<sequence length="117" mass="12289">MANAPYVPTDGVGLMPPEARLHTPMAALDGGADGLDLLRRGAGLARTAWAAARGIQRRQAGSLAVDVAASGLTPWRGEPSGTRRHGGRRRTASGALRSALRCGHLRSCRKAPRRSQT</sequence>
<dbReference type="EMBL" id="BOPH01000158">
    <property type="protein sequence ID" value="GIJ75438.1"/>
    <property type="molecule type" value="Genomic_DNA"/>
</dbReference>
<evidence type="ECO:0000313" key="2">
    <source>
        <dbReference type="EMBL" id="GIJ75438.1"/>
    </source>
</evidence>
<dbReference type="AlphaFoldDB" id="A0A8J4A5T3"/>
<protein>
    <submittedName>
        <fullName evidence="2">Uncharacterized protein</fullName>
    </submittedName>
</protein>
<feature type="region of interest" description="Disordered" evidence="1">
    <location>
        <begin position="72"/>
        <end position="96"/>
    </location>
</feature>
<dbReference type="Gene3D" id="3.40.50.150">
    <property type="entry name" value="Vaccinia Virus protein VP39"/>
    <property type="match status" value="1"/>
</dbReference>
<dbReference type="Proteomes" id="UP000635606">
    <property type="component" value="Unassembled WGS sequence"/>
</dbReference>
<comment type="caution">
    <text evidence="2">The sequence shown here is derived from an EMBL/GenBank/DDBJ whole genome shotgun (WGS) entry which is preliminary data.</text>
</comment>
<evidence type="ECO:0000313" key="3">
    <source>
        <dbReference type="Proteomes" id="UP000635606"/>
    </source>
</evidence>
<evidence type="ECO:0000256" key="1">
    <source>
        <dbReference type="SAM" id="MobiDB-lite"/>
    </source>
</evidence>
<proteinExistence type="predicted"/>
<feature type="compositionally biased region" description="Basic residues" evidence="1">
    <location>
        <begin position="82"/>
        <end position="91"/>
    </location>
</feature>
<organism evidence="2 3">
    <name type="scientific">Virgisporangium ochraceum</name>
    <dbReference type="NCBI Taxonomy" id="65505"/>
    <lineage>
        <taxon>Bacteria</taxon>
        <taxon>Bacillati</taxon>
        <taxon>Actinomycetota</taxon>
        <taxon>Actinomycetes</taxon>
        <taxon>Micromonosporales</taxon>
        <taxon>Micromonosporaceae</taxon>
        <taxon>Virgisporangium</taxon>
    </lineage>
</organism>
<dbReference type="InterPro" id="IPR029063">
    <property type="entry name" value="SAM-dependent_MTases_sf"/>
</dbReference>
<keyword evidence="3" id="KW-1185">Reference proteome</keyword>
<gene>
    <name evidence="2" type="ORF">Voc01_103550</name>
</gene>
<reference evidence="2" key="1">
    <citation type="submission" date="2021-01" db="EMBL/GenBank/DDBJ databases">
        <title>Whole genome shotgun sequence of Virgisporangium ochraceum NBRC 16418.</title>
        <authorList>
            <person name="Komaki H."/>
            <person name="Tamura T."/>
        </authorList>
    </citation>
    <scope>NUCLEOTIDE SEQUENCE</scope>
    <source>
        <strain evidence="2">NBRC 16418</strain>
    </source>
</reference>